<protein>
    <submittedName>
        <fullName evidence="3">Uncharacterized protein</fullName>
    </submittedName>
</protein>
<accession>A0A4U5PAF3</accession>
<feature type="domain" description="GST C-terminal" evidence="2">
    <location>
        <begin position="82"/>
        <end position="209"/>
    </location>
</feature>
<dbReference type="PROSITE" id="PS50405">
    <property type="entry name" value="GST_CTER"/>
    <property type="match status" value="1"/>
</dbReference>
<comment type="caution">
    <text evidence="3">The sequence shown here is derived from an EMBL/GenBank/DDBJ whole genome shotgun (WGS) entry which is preliminary data.</text>
</comment>
<organism evidence="3 4">
    <name type="scientific">Steinernema carpocapsae</name>
    <name type="common">Entomopathogenic nematode</name>
    <dbReference type="NCBI Taxonomy" id="34508"/>
    <lineage>
        <taxon>Eukaryota</taxon>
        <taxon>Metazoa</taxon>
        <taxon>Ecdysozoa</taxon>
        <taxon>Nematoda</taxon>
        <taxon>Chromadorea</taxon>
        <taxon>Rhabditida</taxon>
        <taxon>Tylenchina</taxon>
        <taxon>Panagrolaimomorpha</taxon>
        <taxon>Strongyloidoidea</taxon>
        <taxon>Steinernematidae</taxon>
        <taxon>Steinernema</taxon>
    </lineage>
</organism>
<dbReference type="InterPro" id="IPR004046">
    <property type="entry name" value="GST_C"/>
</dbReference>
<dbReference type="Gene3D" id="1.20.1050.10">
    <property type="match status" value="1"/>
</dbReference>
<dbReference type="CDD" id="cd03039">
    <property type="entry name" value="GST_N_Sigma_like"/>
    <property type="match status" value="1"/>
</dbReference>
<dbReference type="InterPro" id="IPR036282">
    <property type="entry name" value="Glutathione-S-Trfase_C_sf"/>
</dbReference>
<sequence length="209" mass="23633">MVKYVLHYFQGIGVRGEVVKLCFEFGKIPYDQVQIPFNDWPHHKPKYPTGSVPILEVDGVTLTDSTAIGRFVAKKVGIAGENDVDAALIDGYVAQLEDLTSAMARKKLLLMIVEGKEAEAVDGIRETMKLFLERIEKHLENKKGCAAQILVGKTTSWADLVLADFIHRMELTVKDLTEPYPSVKKWVDHVHKLPQLKEYFAKRQLPMNI</sequence>
<dbReference type="PANTHER" id="PTHR11571">
    <property type="entry name" value="GLUTATHIONE S-TRANSFERASE"/>
    <property type="match status" value="1"/>
</dbReference>
<dbReference type="Proteomes" id="UP000298663">
    <property type="component" value="Unassembled WGS sequence"/>
</dbReference>
<dbReference type="SFLD" id="SFLDS00019">
    <property type="entry name" value="Glutathione_Transferase_(cytos"/>
    <property type="match status" value="1"/>
</dbReference>
<dbReference type="STRING" id="34508.A0A4U5PAF3"/>
<evidence type="ECO:0000259" key="1">
    <source>
        <dbReference type="PROSITE" id="PS50404"/>
    </source>
</evidence>
<dbReference type="GO" id="GO:0006749">
    <property type="term" value="P:glutathione metabolic process"/>
    <property type="evidence" value="ECO:0007669"/>
    <property type="project" value="TreeGrafter"/>
</dbReference>
<dbReference type="Pfam" id="PF02798">
    <property type="entry name" value="GST_N"/>
    <property type="match status" value="1"/>
</dbReference>
<dbReference type="PANTHER" id="PTHR11571:SF150">
    <property type="entry name" value="GLUTATHIONE S-TRANSFERASE"/>
    <property type="match status" value="1"/>
</dbReference>
<proteinExistence type="predicted"/>
<keyword evidence="4" id="KW-1185">Reference proteome</keyword>
<dbReference type="EMBL" id="AZBU02000002">
    <property type="protein sequence ID" value="TKR93071.1"/>
    <property type="molecule type" value="Genomic_DNA"/>
</dbReference>
<dbReference type="PROSITE" id="PS50404">
    <property type="entry name" value="GST_NTER"/>
    <property type="match status" value="1"/>
</dbReference>
<dbReference type="AlphaFoldDB" id="A0A4U5PAF3"/>
<dbReference type="OrthoDB" id="414243at2759"/>
<feature type="domain" description="GST N-terminal" evidence="1">
    <location>
        <begin position="2"/>
        <end position="80"/>
    </location>
</feature>
<dbReference type="InterPro" id="IPR004045">
    <property type="entry name" value="Glutathione_S-Trfase_N"/>
</dbReference>
<dbReference type="Gene3D" id="3.40.30.10">
    <property type="entry name" value="Glutaredoxin"/>
    <property type="match status" value="1"/>
</dbReference>
<evidence type="ECO:0000259" key="2">
    <source>
        <dbReference type="PROSITE" id="PS50405"/>
    </source>
</evidence>
<reference evidence="3 4" key="1">
    <citation type="journal article" date="2015" name="Genome Biol.">
        <title>Comparative genomics of Steinernema reveals deeply conserved gene regulatory networks.</title>
        <authorList>
            <person name="Dillman A.R."/>
            <person name="Macchietto M."/>
            <person name="Porter C.F."/>
            <person name="Rogers A."/>
            <person name="Williams B."/>
            <person name="Antoshechkin I."/>
            <person name="Lee M.M."/>
            <person name="Goodwin Z."/>
            <person name="Lu X."/>
            <person name="Lewis E.E."/>
            <person name="Goodrich-Blair H."/>
            <person name="Stock S.P."/>
            <person name="Adams B.J."/>
            <person name="Sternberg P.W."/>
            <person name="Mortazavi A."/>
        </authorList>
    </citation>
    <scope>NUCLEOTIDE SEQUENCE [LARGE SCALE GENOMIC DNA]</scope>
    <source>
        <strain evidence="3 4">ALL</strain>
    </source>
</reference>
<dbReference type="InterPro" id="IPR040079">
    <property type="entry name" value="Glutathione_S-Trfase"/>
</dbReference>
<dbReference type="SFLD" id="SFLDG00363">
    <property type="entry name" value="AMPS_(cytGST):_Alpha-__Mu-__Pi"/>
    <property type="match status" value="1"/>
</dbReference>
<dbReference type="InterPro" id="IPR036249">
    <property type="entry name" value="Thioredoxin-like_sf"/>
</dbReference>
<name>A0A4U5PAF3_STECR</name>
<dbReference type="InterPro" id="IPR050213">
    <property type="entry name" value="GST_superfamily"/>
</dbReference>
<dbReference type="SUPFAM" id="SSF47616">
    <property type="entry name" value="GST C-terminal domain-like"/>
    <property type="match status" value="1"/>
</dbReference>
<evidence type="ECO:0000313" key="4">
    <source>
        <dbReference type="Proteomes" id="UP000298663"/>
    </source>
</evidence>
<dbReference type="SFLD" id="SFLDG01205">
    <property type="entry name" value="AMPS.1"/>
    <property type="match status" value="1"/>
</dbReference>
<reference evidence="3 4" key="2">
    <citation type="journal article" date="2019" name="G3 (Bethesda)">
        <title>Hybrid Assembly of the Genome of the Entomopathogenic Nematode Steinernema carpocapsae Identifies the X-Chromosome.</title>
        <authorList>
            <person name="Serra L."/>
            <person name="Macchietto M."/>
            <person name="Macias-Munoz A."/>
            <person name="McGill C.J."/>
            <person name="Rodriguez I.M."/>
            <person name="Rodriguez B."/>
            <person name="Murad R."/>
            <person name="Mortazavi A."/>
        </authorList>
    </citation>
    <scope>NUCLEOTIDE SEQUENCE [LARGE SCALE GENOMIC DNA]</scope>
    <source>
        <strain evidence="3 4">ALL</strain>
    </source>
</reference>
<dbReference type="GO" id="GO:0004364">
    <property type="term" value="F:glutathione transferase activity"/>
    <property type="evidence" value="ECO:0007669"/>
    <property type="project" value="TreeGrafter"/>
</dbReference>
<dbReference type="SUPFAM" id="SSF52833">
    <property type="entry name" value="Thioredoxin-like"/>
    <property type="match status" value="1"/>
</dbReference>
<gene>
    <name evidence="3" type="ORF">L596_007599</name>
</gene>
<evidence type="ECO:0000313" key="3">
    <source>
        <dbReference type="EMBL" id="TKR93071.1"/>
    </source>
</evidence>
<dbReference type="Pfam" id="PF14497">
    <property type="entry name" value="GST_C_3"/>
    <property type="match status" value="1"/>
</dbReference>
<dbReference type="InterPro" id="IPR010987">
    <property type="entry name" value="Glutathione-S-Trfase_C-like"/>
</dbReference>